<dbReference type="Proteomes" id="UP000236584">
    <property type="component" value="Chromosome"/>
</dbReference>
<proteinExistence type="predicted"/>
<dbReference type="OrthoDB" id="191032at2157"/>
<reference evidence="1 2" key="1">
    <citation type="submission" date="2018-01" db="EMBL/GenBank/DDBJ databases">
        <title>Complete genome sequence of Salinigranum rubrum GX10T, an extremely halophilic archaeon isolated from a marine solar saltern.</title>
        <authorList>
            <person name="Han S."/>
        </authorList>
    </citation>
    <scope>NUCLEOTIDE SEQUENCE [LARGE SCALE GENOMIC DNA]</scope>
    <source>
        <strain evidence="1 2">GX10</strain>
    </source>
</reference>
<keyword evidence="2" id="KW-1185">Reference proteome</keyword>
<dbReference type="EMBL" id="CP026309">
    <property type="protein sequence ID" value="AUV80660.1"/>
    <property type="molecule type" value="Genomic_DNA"/>
</dbReference>
<evidence type="ECO:0008006" key="3">
    <source>
        <dbReference type="Google" id="ProtNLM"/>
    </source>
</evidence>
<name>A0A2I8VFF0_9EURY</name>
<dbReference type="AlphaFoldDB" id="A0A2I8VFF0"/>
<gene>
    <name evidence="1" type="ORF">C2R22_02485</name>
</gene>
<organism evidence="1 2">
    <name type="scientific">Salinigranum rubrum</name>
    <dbReference type="NCBI Taxonomy" id="755307"/>
    <lineage>
        <taxon>Archaea</taxon>
        <taxon>Methanobacteriati</taxon>
        <taxon>Methanobacteriota</taxon>
        <taxon>Stenosarchaea group</taxon>
        <taxon>Halobacteria</taxon>
        <taxon>Halobacteriales</taxon>
        <taxon>Haloferacaceae</taxon>
        <taxon>Salinigranum</taxon>
    </lineage>
</organism>
<evidence type="ECO:0000313" key="1">
    <source>
        <dbReference type="EMBL" id="AUV80660.1"/>
    </source>
</evidence>
<accession>A0A2I8VFF0</accession>
<evidence type="ECO:0000313" key="2">
    <source>
        <dbReference type="Proteomes" id="UP000236584"/>
    </source>
</evidence>
<dbReference type="RefSeq" id="WP_103424239.1">
    <property type="nucleotide sequence ID" value="NZ_CP026309.1"/>
</dbReference>
<dbReference type="GeneID" id="35590920"/>
<dbReference type="KEGG" id="srub:C2R22_02485"/>
<protein>
    <recommendedName>
        <fullName evidence="3">NurA domain-containing protein</fullName>
    </recommendedName>
</protein>
<sequence>MAYDDEPPNSIGQVDVAKDSDIAQQLSELRFNPPSDEELLSWETLSMGNLPGASDLGPPFETVFSVDGSRVEVLVGDRRRNKRVGFINIALSELDMTALQGQEKRAYVNPVEVEHLGKNRHIRMVLPSSNTLFECGTTHESWRRMTYRNFRQTALLGQSLFDMYYTLLERSGRLSRNNRLRLEICPAQDCTHEQLFVNSTRPDSCPECGTVTYPTDALRVHERVTGSQSNVAALNVLMGIIEHMVLLRACQYLYETEPERLETTAFIKDGPLAQFDTAAWIHEPILHVINDVQTFLSQAERAPLVYAGIHKTGEFVAFGQGIRDDLGGPCVLPFNNESIYEYVMPGDRSKDYGYKTYYGKNFLFKSAKGTDSGHCIPFLIPRRYEAGVKNGDIVQNPEAYPELARTVTIIEQLRTIQYPDALIPLVLAHSAASLPEDLSRKVLGKLTELVAGESEEE</sequence>